<organism evidence="2">
    <name type="scientific">uncultured Caudovirales phage</name>
    <dbReference type="NCBI Taxonomy" id="2100421"/>
    <lineage>
        <taxon>Viruses</taxon>
        <taxon>Duplodnaviria</taxon>
        <taxon>Heunggongvirae</taxon>
        <taxon>Uroviricota</taxon>
        <taxon>Caudoviricetes</taxon>
        <taxon>Peduoviridae</taxon>
        <taxon>Maltschvirus</taxon>
        <taxon>Maltschvirus maltsch</taxon>
    </lineage>
</organism>
<keyword evidence="1" id="KW-1133">Transmembrane helix</keyword>
<protein>
    <submittedName>
        <fullName evidence="2">Uncharacterized protein</fullName>
    </submittedName>
</protein>
<evidence type="ECO:0000256" key="1">
    <source>
        <dbReference type="SAM" id="Phobius"/>
    </source>
</evidence>
<reference evidence="2" key="1">
    <citation type="submission" date="2020-04" db="EMBL/GenBank/DDBJ databases">
        <authorList>
            <person name="Chiriac C."/>
            <person name="Salcher M."/>
            <person name="Ghai R."/>
            <person name="Kavagutti S V."/>
        </authorList>
    </citation>
    <scope>NUCLEOTIDE SEQUENCE</scope>
</reference>
<dbReference type="EMBL" id="LR796746">
    <property type="protein sequence ID" value="CAB4163119.1"/>
    <property type="molecule type" value="Genomic_DNA"/>
</dbReference>
<keyword evidence="1" id="KW-0472">Membrane</keyword>
<keyword evidence="1" id="KW-0812">Transmembrane</keyword>
<evidence type="ECO:0000313" key="2">
    <source>
        <dbReference type="EMBL" id="CAB4163119.1"/>
    </source>
</evidence>
<proteinExistence type="predicted"/>
<sequence>MKFAPTIAATLLLALFCLFMAPALIAKGTPRAFEVLAVMLVILIVLTVAALLVAINGKE</sequence>
<gene>
    <name evidence="2" type="ORF">UFOVP814_2</name>
</gene>
<name>A0A6J5NUH8_9CAUD</name>
<accession>A0A6J5NUH8</accession>
<feature type="transmembrane region" description="Helical" evidence="1">
    <location>
        <begin position="36"/>
        <end position="55"/>
    </location>
</feature>